<accession>A0ABM7WQY1</accession>
<sequence length="128" mass="13944">MSNRKTVLVVDDSQAIIDALTSAFEDAGYEVVTAGDGEEVFRKMASADPDALLLDIYMPKLNGADVCRLLKAHPHWKKTYLVLMSSRISDRELDMYHRLGADEILKKPFDPTNAVALVGKAVGAPPAA</sequence>
<dbReference type="InterPro" id="IPR050595">
    <property type="entry name" value="Bact_response_regulator"/>
</dbReference>
<organism evidence="4 5">
    <name type="scientific">Anaeromyxobacter oryzae</name>
    <dbReference type="NCBI Taxonomy" id="2918170"/>
    <lineage>
        <taxon>Bacteria</taxon>
        <taxon>Pseudomonadati</taxon>
        <taxon>Myxococcota</taxon>
        <taxon>Myxococcia</taxon>
        <taxon>Myxococcales</taxon>
        <taxon>Cystobacterineae</taxon>
        <taxon>Anaeromyxobacteraceae</taxon>
        <taxon>Anaeromyxobacter</taxon>
    </lineage>
</organism>
<gene>
    <name evidence="4" type="ORF">AMOR_08720</name>
</gene>
<dbReference type="PANTHER" id="PTHR44591">
    <property type="entry name" value="STRESS RESPONSE REGULATOR PROTEIN 1"/>
    <property type="match status" value="1"/>
</dbReference>
<evidence type="ECO:0000259" key="3">
    <source>
        <dbReference type="PROSITE" id="PS50110"/>
    </source>
</evidence>
<feature type="domain" description="Response regulatory" evidence="3">
    <location>
        <begin position="6"/>
        <end position="122"/>
    </location>
</feature>
<dbReference type="EMBL" id="AP025591">
    <property type="protein sequence ID" value="BDG01876.1"/>
    <property type="molecule type" value="Genomic_DNA"/>
</dbReference>
<dbReference type="PANTHER" id="PTHR44591:SF3">
    <property type="entry name" value="RESPONSE REGULATORY DOMAIN-CONTAINING PROTEIN"/>
    <property type="match status" value="1"/>
</dbReference>
<dbReference type="SUPFAM" id="SSF52172">
    <property type="entry name" value="CheY-like"/>
    <property type="match status" value="1"/>
</dbReference>
<feature type="modified residue" description="4-aspartylphosphate" evidence="2">
    <location>
        <position position="55"/>
    </location>
</feature>
<dbReference type="InterPro" id="IPR001789">
    <property type="entry name" value="Sig_transdc_resp-reg_receiver"/>
</dbReference>
<dbReference type="RefSeq" id="WP_248358806.1">
    <property type="nucleotide sequence ID" value="NZ_AP025591.1"/>
</dbReference>
<proteinExistence type="predicted"/>
<evidence type="ECO:0000256" key="2">
    <source>
        <dbReference type="PROSITE-ProRule" id="PRU00169"/>
    </source>
</evidence>
<reference evidence="5" key="1">
    <citation type="journal article" date="2022" name="Int. J. Syst. Evol. Microbiol.">
        <title>Anaeromyxobacter oryzae sp. nov., Anaeromyxobacter diazotrophicus sp. nov. and Anaeromyxobacter paludicola sp. nov., isolated from paddy soils.</title>
        <authorList>
            <person name="Itoh H."/>
            <person name="Xu Z."/>
            <person name="Mise K."/>
            <person name="Masuda Y."/>
            <person name="Ushijima N."/>
            <person name="Hayakawa C."/>
            <person name="Shiratori Y."/>
            <person name="Senoo K."/>
        </authorList>
    </citation>
    <scope>NUCLEOTIDE SEQUENCE [LARGE SCALE GENOMIC DNA]</scope>
    <source>
        <strain evidence="5">Red232</strain>
    </source>
</reference>
<dbReference type="Gene3D" id="3.40.50.2300">
    <property type="match status" value="1"/>
</dbReference>
<dbReference type="InterPro" id="IPR011006">
    <property type="entry name" value="CheY-like_superfamily"/>
</dbReference>
<evidence type="ECO:0000256" key="1">
    <source>
        <dbReference type="ARBA" id="ARBA00022553"/>
    </source>
</evidence>
<evidence type="ECO:0000313" key="4">
    <source>
        <dbReference type="EMBL" id="BDG01876.1"/>
    </source>
</evidence>
<evidence type="ECO:0000313" key="5">
    <source>
        <dbReference type="Proteomes" id="UP001162891"/>
    </source>
</evidence>
<keyword evidence="5" id="KW-1185">Reference proteome</keyword>
<name>A0ABM7WQY1_9BACT</name>
<protein>
    <recommendedName>
        <fullName evidence="3">Response regulatory domain-containing protein</fullName>
    </recommendedName>
</protein>
<keyword evidence="1 2" id="KW-0597">Phosphoprotein</keyword>
<dbReference type="Proteomes" id="UP001162891">
    <property type="component" value="Chromosome"/>
</dbReference>
<dbReference type="SMART" id="SM00448">
    <property type="entry name" value="REC"/>
    <property type="match status" value="1"/>
</dbReference>
<dbReference type="CDD" id="cd00156">
    <property type="entry name" value="REC"/>
    <property type="match status" value="1"/>
</dbReference>
<dbReference type="PROSITE" id="PS50110">
    <property type="entry name" value="RESPONSE_REGULATORY"/>
    <property type="match status" value="1"/>
</dbReference>
<dbReference type="Pfam" id="PF00072">
    <property type="entry name" value="Response_reg"/>
    <property type="match status" value="1"/>
</dbReference>